<dbReference type="Proteomes" id="UP001596302">
    <property type="component" value="Unassembled WGS sequence"/>
</dbReference>
<dbReference type="InterPro" id="IPR005502">
    <property type="entry name" value="Ribosyl_crysJ1"/>
</dbReference>
<dbReference type="SUPFAM" id="SSF52799">
    <property type="entry name" value="(Phosphotyrosine protein) phosphatases II"/>
    <property type="match status" value="1"/>
</dbReference>
<evidence type="ECO:0000256" key="1">
    <source>
        <dbReference type="ARBA" id="ARBA00010702"/>
    </source>
</evidence>
<protein>
    <submittedName>
        <fullName evidence="3">ADP-ribosylglycohydrolase family protein</fullName>
    </submittedName>
</protein>
<dbReference type="Pfam" id="PF03747">
    <property type="entry name" value="ADP_ribosyl_GH"/>
    <property type="match status" value="1"/>
</dbReference>
<gene>
    <name evidence="3" type="ORF">ACFQE5_04650</name>
</gene>
<dbReference type="InterPro" id="IPR036705">
    <property type="entry name" value="Ribosyl_crysJ1_sf"/>
</dbReference>
<dbReference type="PANTHER" id="PTHR16222:SF24">
    <property type="entry name" value="ADP-RIBOSYLHYDROLASE ARH3"/>
    <property type="match status" value="1"/>
</dbReference>
<evidence type="ECO:0000313" key="4">
    <source>
        <dbReference type="Proteomes" id="UP001596302"/>
    </source>
</evidence>
<dbReference type="Gene3D" id="1.10.4080.10">
    <property type="entry name" value="ADP-ribosylation/Crystallin J1"/>
    <property type="match status" value="1"/>
</dbReference>
<comment type="similarity">
    <text evidence="1">Belongs to the ADP-ribosylglycohydrolase family.</text>
</comment>
<evidence type="ECO:0000256" key="2">
    <source>
        <dbReference type="ARBA" id="ARBA00022801"/>
    </source>
</evidence>
<comment type="caution">
    <text evidence="3">The sequence shown here is derived from an EMBL/GenBank/DDBJ whole genome shotgun (WGS) entry which is preliminary data.</text>
</comment>
<keyword evidence="4" id="KW-1185">Reference proteome</keyword>
<dbReference type="EMBL" id="JBHSQW010000009">
    <property type="protein sequence ID" value="MFC5993504.1"/>
    <property type="molecule type" value="Genomic_DNA"/>
</dbReference>
<dbReference type="PANTHER" id="PTHR16222">
    <property type="entry name" value="ADP-RIBOSYLGLYCOHYDROLASE"/>
    <property type="match status" value="1"/>
</dbReference>
<accession>A0ABW1IZ60</accession>
<dbReference type="SUPFAM" id="SSF101478">
    <property type="entry name" value="ADP-ribosylglycohydrolase"/>
    <property type="match status" value="1"/>
</dbReference>
<reference evidence="4" key="1">
    <citation type="journal article" date="2019" name="Int. J. Syst. Evol. Microbiol.">
        <title>The Global Catalogue of Microorganisms (GCM) 10K type strain sequencing project: providing services to taxonomists for standard genome sequencing and annotation.</title>
        <authorList>
            <consortium name="The Broad Institute Genomics Platform"/>
            <consortium name="The Broad Institute Genome Sequencing Center for Infectious Disease"/>
            <person name="Wu L."/>
            <person name="Ma J."/>
        </authorList>
    </citation>
    <scope>NUCLEOTIDE SEQUENCE [LARGE SCALE GENOMIC DNA]</scope>
    <source>
        <strain evidence="4">CCM 8391</strain>
    </source>
</reference>
<proteinExistence type="inferred from homology"/>
<dbReference type="Gene3D" id="3.90.190.10">
    <property type="entry name" value="Protein tyrosine phosphatase superfamily"/>
    <property type="match status" value="1"/>
</dbReference>
<name>A0ABW1IZ60_9PSEU</name>
<organism evidence="3 4">
    <name type="scientific">Pseudonocardia hispaniensis</name>
    <dbReference type="NCBI Taxonomy" id="904933"/>
    <lineage>
        <taxon>Bacteria</taxon>
        <taxon>Bacillati</taxon>
        <taxon>Actinomycetota</taxon>
        <taxon>Actinomycetes</taxon>
        <taxon>Pseudonocardiales</taxon>
        <taxon>Pseudonocardiaceae</taxon>
        <taxon>Pseudonocardia</taxon>
    </lineage>
</organism>
<evidence type="ECO:0000313" key="3">
    <source>
        <dbReference type="EMBL" id="MFC5993504.1"/>
    </source>
</evidence>
<sequence length="469" mass="47890">MSAPDRAVGVLLGAAVGDALGVPYEYGSRSLPGPGEPARMLGGGLGGYAPGQWSDDTEMACVLAEVAATGADLRTADALDRIADGFLRWFADGPADIGVQTRAVLSAVRPGPGAAARLRARAAELHERTGRTAGNGSLMRTGPVALAHLGDPDAIAAAARAVSALTHHDPQAGDACALWCLAIDHAVRTGQLDLRVGLGHVGPEWAELVDEAERCTPNRFGARNGWVVAALQCAWSAITRGGGFEEGLQAAVRAGGDTDTVAAIAGALLGAGHGGSAVPARWRRRLHGWPGLRARDLTRLGVLAVRRGELDPDGWPGAPTVRSYAGASERTVPHPDDPGVLLGGVGALRPGVADAVVSLCRLGADQAPLAGVAPEDHIEVWLIDGDDANLDLPAVIADAAAAVRELRAEGKTVLLHCVHAQTRTPVVAAAYGALVTGSARAAALRRVTAVLPSACPRPSIVRGWLGSAG</sequence>
<dbReference type="InterPro" id="IPR050792">
    <property type="entry name" value="ADP-ribosylglycohydrolase"/>
</dbReference>
<dbReference type="RefSeq" id="WP_379583130.1">
    <property type="nucleotide sequence ID" value="NZ_JBHSQW010000009.1"/>
</dbReference>
<dbReference type="InterPro" id="IPR029021">
    <property type="entry name" value="Prot-tyrosine_phosphatase-like"/>
</dbReference>
<keyword evidence="2" id="KW-0378">Hydrolase</keyword>